<protein>
    <submittedName>
        <fullName evidence="10">SDR family NAD(P)-dependent oxidoreductase</fullName>
    </submittedName>
</protein>
<dbReference type="InterPro" id="IPR049551">
    <property type="entry name" value="PKS_DH_C"/>
</dbReference>
<dbReference type="Pfam" id="PF00550">
    <property type="entry name" value="PP-binding"/>
    <property type="match status" value="1"/>
</dbReference>
<dbReference type="Pfam" id="PF08659">
    <property type="entry name" value="KR"/>
    <property type="match status" value="1"/>
</dbReference>
<dbReference type="EMBL" id="JAMDLW010000010">
    <property type="protein sequence ID" value="MCY9519778.1"/>
    <property type="molecule type" value="Genomic_DNA"/>
</dbReference>
<dbReference type="InterPro" id="IPR036736">
    <property type="entry name" value="ACP-like_sf"/>
</dbReference>
<dbReference type="InterPro" id="IPR006162">
    <property type="entry name" value="Ppantetheine_attach_site"/>
</dbReference>
<evidence type="ECO:0000259" key="8">
    <source>
        <dbReference type="PROSITE" id="PS52004"/>
    </source>
</evidence>
<dbReference type="PROSITE" id="PS52004">
    <property type="entry name" value="KS3_2"/>
    <property type="match status" value="1"/>
</dbReference>
<feature type="domain" description="PKS/mFAS DH" evidence="9">
    <location>
        <begin position="648"/>
        <end position="923"/>
    </location>
</feature>
<comment type="caution">
    <text evidence="10">The sequence shown here is derived from an EMBL/GenBank/DDBJ whole genome shotgun (WGS) entry which is preliminary data.</text>
</comment>
<dbReference type="Pfam" id="PF14765">
    <property type="entry name" value="PS-DH"/>
    <property type="match status" value="1"/>
</dbReference>
<dbReference type="Pfam" id="PF21089">
    <property type="entry name" value="PKS_DH_N"/>
    <property type="match status" value="1"/>
</dbReference>
<accession>A0ABT4DUJ2</accession>
<feature type="region of interest" description="C-terminal hotdog fold" evidence="6">
    <location>
        <begin position="782"/>
        <end position="923"/>
    </location>
</feature>
<dbReference type="SMART" id="SM00822">
    <property type="entry name" value="PKS_KR"/>
    <property type="match status" value="1"/>
</dbReference>
<dbReference type="InterPro" id="IPR050091">
    <property type="entry name" value="PKS_NRPS_Biosynth_Enz"/>
</dbReference>
<keyword evidence="3" id="KW-0596">Phosphopantetheine</keyword>
<gene>
    <name evidence="10" type="ORF">M5X09_08795</name>
</gene>
<evidence type="ECO:0000256" key="3">
    <source>
        <dbReference type="ARBA" id="ARBA00022450"/>
    </source>
</evidence>
<evidence type="ECO:0000313" key="11">
    <source>
        <dbReference type="Proteomes" id="UP001207626"/>
    </source>
</evidence>
<dbReference type="Gene3D" id="1.10.1200.10">
    <property type="entry name" value="ACP-like"/>
    <property type="match status" value="1"/>
</dbReference>
<dbReference type="InterPro" id="IPR042104">
    <property type="entry name" value="PKS_dehydratase_sf"/>
</dbReference>
<dbReference type="SUPFAM" id="SSF47336">
    <property type="entry name" value="ACP-like"/>
    <property type="match status" value="1"/>
</dbReference>
<evidence type="ECO:0000256" key="4">
    <source>
        <dbReference type="ARBA" id="ARBA00022553"/>
    </source>
</evidence>
<dbReference type="InterPro" id="IPR049552">
    <property type="entry name" value="PKS_DH_N"/>
</dbReference>
<dbReference type="InterPro" id="IPR009081">
    <property type="entry name" value="PP-bd_ACP"/>
</dbReference>
<dbReference type="Gene3D" id="3.10.129.110">
    <property type="entry name" value="Polyketide synthase dehydratase"/>
    <property type="match status" value="1"/>
</dbReference>
<dbReference type="Gene3D" id="3.40.50.720">
    <property type="entry name" value="NAD(P)-binding Rossmann-like Domain"/>
    <property type="match status" value="1"/>
</dbReference>
<dbReference type="InterPro" id="IPR014031">
    <property type="entry name" value="Ketoacyl_synth_C"/>
</dbReference>
<dbReference type="PANTHER" id="PTHR43775:SF37">
    <property type="entry name" value="SI:DKEY-61P9.11"/>
    <property type="match status" value="1"/>
</dbReference>
<feature type="active site" description="Proton acceptor; for dehydratase activity" evidence="6">
    <location>
        <position position="679"/>
    </location>
</feature>
<sequence>MTEFIFENTVNGKIDKHVSKEILKALINANKKKNHDIAIIGVSGRLPKANSVHEFWNNIRQGIDCIGPLPAERREDGDVFRKHFKFDDSIEYPEYGYLRDIDLFDPVFFKISPNEAALMDPSQRLFLETAYASLEDAGYGGDALKGTKTGVYVGYSNWPIYGQYIMQTNPDLAVSAFAGNIPSIIASRISYYLNLKGPSMLIDTACSSSLVAVHEACQSIRRGECDAAIAGGVTINLLPRLREGVGIDSKDYRTRSFDDNSDGTGWGEGVASIFLKPLDKAIVDGDHIYAVIKGSAVNQDGNTIGITAPNLMSQTEVLLQAWKDADIAPETITYIEAHGTGTKLGDPIEIESLTRAFSNYTSKKQFCALGSVKTNIGHLDNTSGIAGVLKAIFSLKNKEIPPILHFEKPNQNIQFDETPFFVNTRLSSWETNGSPRRCGVSSFGLSGTNCHIVLEEAPNVDLNRKTHQNPFIFTVSAKTLTSLKNIIEQYALYFDKLNRSELAIEDWCYTVTTGRYHHQYRLAFVVETLEELKNMINNTHRNGFYPAPKGVYFGEVNIHAVTKETLSEEYKKLFEEGNLEDRQTLEQICMLYVQGATVDWNGLFQPKFNYRKVSLPYYQFDKIRCWVPYNPKINNLQQDKSNRITGGNYLLHNQLADSYKKVIYQSFFSPKEQWVLDEHRIFGKATAPGTTWLEMGYQAGKKNLASEALEFENITFHNPLVVADDECVEVHTLYQKNKDAHLFRIASRVGGKWSLHAEGTVKKLHQSELARVPIQKLKEELKKQEFIREQSGSSNDILFGPRWMQTSISEAYRGQKELLVELNLSDEHRKDLEDFALHPALMDLATTLGGALYEGLLIPIGYKHVRIYCRTPVNCYSYIRIISGTSEQTETIAFDIVITDREGKICCEFDHLVLKRVRSTNVALNELMLEPIQTYYTSEWIPREAEIEVNGIESNNIAIFLDEWGLGEQFADKMQQNGQRVIIIDIGDEYCNHSNDRYTISSRQEDYNQLIADLKEKQVSCLIHLATLKSEKNSGHIQDSNRLNEKGLFSLFYLAKSLAHNQVSDLMKIIILTEQVYEVSGREQYLLPYHSSMIGLGKVIPMELSNVIIKCIDVDRYFDVQDLLSEIGNSQPQYQVAYREGKSYVQQLKAGKIKEMHRDKIVLKNEGVYVITGGIGGLGLTIAKYLAIKQKINLALVGRTPVPPRALWNNILDKGEDQKTIDIVKKMIQLEKKGCNVACYAADVTDEEEMKKLFLELQATFGKVNGVIHCAGVSGNGRLVQQDISELKRTVSAKIEGALILDRIVGANCDFFIMFSSINSIFGMIGQSFYTAANSFLDAFSFARKRAGKPAVTMSWPAWNEIGMAVDNNVNMEAGVFKSVTTTQALYAFEHALASQESHLIIGEINPESPYLAHLDTHTWLLPPELLKATRAHQREAFNDIKKDGNEKEIIGIDEQELTDREIEIATIWCEELGIQRVSIFDNYYDLGGDSIQAIKIVNRMNQIYQRKVDISDIFNHLTIQALAAFLDKE</sequence>
<dbReference type="Pfam" id="PF21394">
    <property type="entry name" value="Beta-ketacyl_N"/>
    <property type="match status" value="1"/>
</dbReference>
<dbReference type="InterPro" id="IPR020841">
    <property type="entry name" value="PKS_Beta-ketoAc_synthase_dom"/>
</dbReference>
<dbReference type="PROSITE" id="PS52019">
    <property type="entry name" value="PKS_MFAS_DH"/>
    <property type="match status" value="1"/>
</dbReference>
<dbReference type="Pfam" id="PF16197">
    <property type="entry name" value="KAsynt_C_assoc"/>
    <property type="match status" value="1"/>
</dbReference>
<dbReference type="PROSITE" id="PS50075">
    <property type="entry name" value="CARRIER"/>
    <property type="match status" value="1"/>
</dbReference>
<dbReference type="CDD" id="cd00833">
    <property type="entry name" value="PKS"/>
    <property type="match status" value="1"/>
</dbReference>
<dbReference type="InterPro" id="IPR057326">
    <property type="entry name" value="KR_dom"/>
</dbReference>
<dbReference type="Pfam" id="PF00109">
    <property type="entry name" value="ketoacyl-synt"/>
    <property type="match status" value="1"/>
</dbReference>
<dbReference type="InterPro" id="IPR036291">
    <property type="entry name" value="NAD(P)-bd_dom_sf"/>
</dbReference>
<dbReference type="InterPro" id="IPR014030">
    <property type="entry name" value="Ketoacyl_synth_N"/>
</dbReference>
<keyword evidence="5" id="KW-0808">Transferase</keyword>
<dbReference type="InterPro" id="IPR049900">
    <property type="entry name" value="PKS_mFAS_DH"/>
</dbReference>
<dbReference type="RefSeq" id="WP_254912174.1">
    <property type="nucleotide sequence ID" value="NZ_JAMDLV010000071.1"/>
</dbReference>
<dbReference type="Pfam" id="PF02801">
    <property type="entry name" value="Ketoacyl-synt_C"/>
    <property type="match status" value="1"/>
</dbReference>
<name>A0ABT4DUJ2_9BACL</name>
<dbReference type="InterPro" id="IPR013968">
    <property type="entry name" value="PKS_KR"/>
</dbReference>
<dbReference type="Gene3D" id="3.40.47.10">
    <property type="match status" value="1"/>
</dbReference>
<feature type="region of interest" description="N-terminal hotdog fold" evidence="6">
    <location>
        <begin position="648"/>
        <end position="768"/>
    </location>
</feature>
<comment type="pathway">
    <text evidence="2">Antibiotic biosynthesis; bacillaene biosynthesis.</text>
</comment>
<reference evidence="10 11" key="1">
    <citation type="submission" date="2022-05" db="EMBL/GenBank/DDBJ databases">
        <title>Genome Sequencing of Bee-Associated Microbes.</title>
        <authorList>
            <person name="Dunlap C."/>
        </authorList>
    </citation>
    <scope>NUCLEOTIDE SEQUENCE [LARGE SCALE GENOMIC DNA]</scope>
    <source>
        <strain evidence="10 11">NRRL NRS-1438</strain>
    </source>
</reference>
<dbReference type="SMART" id="SM00826">
    <property type="entry name" value="PKS_DH"/>
    <property type="match status" value="1"/>
</dbReference>
<dbReference type="SMART" id="SM00825">
    <property type="entry name" value="PKS_KS"/>
    <property type="match status" value="1"/>
</dbReference>
<dbReference type="Proteomes" id="UP001207626">
    <property type="component" value="Unassembled WGS sequence"/>
</dbReference>
<dbReference type="CDD" id="cd08953">
    <property type="entry name" value="KR_2_SDR_x"/>
    <property type="match status" value="1"/>
</dbReference>
<dbReference type="InterPro" id="IPR032821">
    <property type="entry name" value="PKS_assoc"/>
</dbReference>
<feature type="domain" description="Carrier" evidence="7">
    <location>
        <begin position="1456"/>
        <end position="1530"/>
    </location>
</feature>
<dbReference type="PROSITE" id="PS00606">
    <property type="entry name" value="KS3_1"/>
    <property type="match status" value="1"/>
</dbReference>
<evidence type="ECO:0000313" key="10">
    <source>
        <dbReference type="EMBL" id="MCY9519778.1"/>
    </source>
</evidence>
<dbReference type="InterPro" id="IPR016039">
    <property type="entry name" value="Thiolase-like"/>
</dbReference>
<evidence type="ECO:0000256" key="1">
    <source>
        <dbReference type="ARBA" id="ARBA00003299"/>
    </source>
</evidence>
<feature type="active site" description="Proton donor; for dehydratase activity" evidence="6">
    <location>
        <position position="843"/>
    </location>
</feature>
<dbReference type="InterPro" id="IPR020807">
    <property type="entry name" value="PKS_DH"/>
</dbReference>
<dbReference type="InterPro" id="IPR049490">
    <property type="entry name" value="C883_1060-like_KR_N"/>
</dbReference>
<keyword evidence="11" id="KW-1185">Reference proteome</keyword>
<keyword evidence="4" id="KW-0597">Phosphoprotein</keyword>
<evidence type="ECO:0000259" key="7">
    <source>
        <dbReference type="PROSITE" id="PS50075"/>
    </source>
</evidence>
<dbReference type="PROSITE" id="PS00012">
    <property type="entry name" value="PHOSPHOPANTETHEINE"/>
    <property type="match status" value="1"/>
</dbReference>
<dbReference type="SUPFAM" id="SSF53901">
    <property type="entry name" value="Thiolase-like"/>
    <property type="match status" value="1"/>
</dbReference>
<evidence type="ECO:0000256" key="6">
    <source>
        <dbReference type="PROSITE-ProRule" id="PRU01363"/>
    </source>
</evidence>
<dbReference type="PANTHER" id="PTHR43775">
    <property type="entry name" value="FATTY ACID SYNTHASE"/>
    <property type="match status" value="1"/>
</dbReference>
<dbReference type="InterPro" id="IPR018201">
    <property type="entry name" value="Ketoacyl_synth_AS"/>
</dbReference>
<dbReference type="SUPFAM" id="SSF51735">
    <property type="entry name" value="NAD(P)-binding Rossmann-fold domains"/>
    <property type="match status" value="2"/>
</dbReference>
<evidence type="ECO:0000259" key="9">
    <source>
        <dbReference type="PROSITE" id="PS52019"/>
    </source>
</evidence>
<comment type="function">
    <text evidence="1">Involved in some intermediate steps for the synthesis of the antibiotic polyketide bacillaene which is involved in secondary metabolism.</text>
</comment>
<evidence type="ECO:0000256" key="2">
    <source>
        <dbReference type="ARBA" id="ARBA00004789"/>
    </source>
</evidence>
<proteinExistence type="predicted"/>
<feature type="domain" description="Ketosynthase family 3 (KS3)" evidence="8">
    <location>
        <begin position="34"/>
        <end position="456"/>
    </location>
</feature>
<dbReference type="Gene3D" id="1.10.1240.100">
    <property type="match status" value="1"/>
</dbReference>
<evidence type="ECO:0000256" key="5">
    <source>
        <dbReference type="ARBA" id="ARBA00022679"/>
    </source>
</evidence>
<organism evidence="10 11">
    <name type="scientific">Paenibacillus apiarius</name>
    <dbReference type="NCBI Taxonomy" id="46240"/>
    <lineage>
        <taxon>Bacteria</taxon>
        <taxon>Bacillati</taxon>
        <taxon>Bacillota</taxon>
        <taxon>Bacilli</taxon>
        <taxon>Bacillales</taxon>
        <taxon>Paenibacillaceae</taxon>
        <taxon>Paenibacillus</taxon>
    </lineage>
</organism>